<evidence type="ECO:0000256" key="5">
    <source>
        <dbReference type="ARBA" id="ARBA00023274"/>
    </source>
</evidence>
<evidence type="ECO:0000256" key="3">
    <source>
        <dbReference type="ARBA" id="ARBA00022884"/>
    </source>
</evidence>
<accession>A0A0G0P4F8</accession>
<keyword evidence="4 7" id="KW-0689">Ribosomal protein</keyword>
<dbReference type="InterPro" id="IPR036510">
    <property type="entry name" value="Ribosomal_bS20_sf"/>
</dbReference>
<organism evidence="9 10">
    <name type="scientific">candidate division CPR2 bacterium GW2011_GWC2_39_10</name>
    <dbReference type="NCBI Taxonomy" id="1618345"/>
    <lineage>
        <taxon>Bacteria</taxon>
        <taxon>Bacteria division CPR2</taxon>
    </lineage>
</organism>
<dbReference type="Proteomes" id="UP000034207">
    <property type="component" value="Unassembled WGS sequence"/>
</dbReference>
<dbReference type="STRING" id="1618345.UT18_C0029G0001"/>
<reference evidence="9 10" key="1">
    <citation type="journal article" date="2015" name="Nature">
        <title>rRNA introns, odd ribosomes, and small enigmatic genomes across a large radiation of phyla.</title>
        <authorList>
            <person name="Brown C.T."/>
            <person name="Hug L.A."/>
            <person name="Thomas B.C."/>
            <person name="Sharon I."/>
            <person name="Castelle C.J."/>
            <person name="Singh A."/>
            <person name="Wilkins M.J."/>
            <person name="Williams K.H."/>
            <person name="Banfield J.F."/>
        </authorList>
    </citation>
    <scope>NUCLEOTIDE SEQUENCE [LARGE SCALE GENOMIC DNA]</scope>
</reference>
<dbReference type="Pfam" id="PF01649">
    <property type="entry name" value="Ribosomal_S20p"/>
    <property type="match status" value="1"/>
</dbReference>
<feature type="region of interest" description="Disordered" evidence="8">
    <location>
        <begin position="63"/>
        <end position="112"/>
    </location>
</feature>
<feature type="compositionally biased region" description="Basic residues" evidence="8">
    <location>
        <begin position="98"/>
        <end position="112"/>
    </location>
</feature>
<dbReference type="AlphaFoldDB" id="A0A0G0P4F8"/>
<evidence type="ECO:0000256" key="1">
    <source>
        <dbReference type="ARBA" id="ARBA00007634"/>
    </source>
</evidence>
<proteinExistence type="inferred from homology"/>
<evidence type="ECO:0000313" key="10">
    <source>
        <dbReference type="Proteomes" id="UP000034207"/>
    </source>
</evidence>
<feature type="compositionally biased region" description="Basic residues" evidence="8">
    <location>
        <begin position="1"/>
        <end position="10"/>
    </location>
</feature>
<comment type="caution">
    <text evidence="9">The sequence shown here is derived from an EMBL/GenBank/DDBJ whole genome shotgun (WGS) entry which is preliminary data.</text>
</comment>
<comment type="similarity">
    <text evidence="1 7">Belongs to the bacterial ribosomal protein bS20 family.</text>
</comment>
<dbReference type="PATRIC" id="fig|1618345.3.peg.1156"/>
<dbReference type="InterPro" id="IPR002583">
    <property type="entry name" value="Ribosomal_bS20"/>
</dbReference>
<evidence type="ECO:0000313" key="9">
    <source>
        <dbReference type="EMBL" id="KKQ93024.1"/>
    </source>
</evidence>
<dbReference type="GO" id="GO:0003735">
    <property type="term" value="F:structural constituent of ribosome"/>
    <property type="evidence" value="ECO:0007669"/>
    <property type="project" value="InterPro"/>
</dbReference>
<evidence type="ECO:0000256" key="8">
    <source>
        <dbReference type="SAM" id="MobiDB-lite"/>
    </source>
</evidence>
<keyword evidence="5 7" id="KW-0687">Ribonucleoprotein</keyword>
<name>A0A0G0P4F8_UNCC2</name>
<evidence type="ECO:0000256" key="7">
    <source>
        <dbReference type="HAMAP-Rule" id="MF_00500"/>
    </source>
</evidence>
<dbReference type="GO" id="GO:0005829">
    <property type="term" value="C:cytosol"/>
    <property type="evidence" value="ECO:0007669"/>
    <property type="project" value="TreeGrafter"/>
</dbReference>
<protein>
    <recommendedName>
        <fullName evidence="6 7">Small ribosomal subunit protein bS20</fullName>
    </recommendedName>
</protein>
<evidence type="ECO:0000256" key="2">
    <source>
        <dbReference type="ARBA" id="ARBA00022730"/>
    </source>
</evidence>
<keyword evidence="2 7" id="KW-0699">rRNA-binding</keyword>
<feature type="compositionally biased region" description="Basic residues" evidence="8">
    <location>
        <begin position="63"/>
        <end position="79"/>
    </location>
</feature>
<dbReference type="PANTHER" id="PTHR33398:SF1">
    <property type="entry name" value="SMALL RIBOSOMAL SUBUNIT PROTEIN BS20C"/>
    <property type="match status" value="1"/>
</dbReference>
<dbReference type="EMBL" id="LBVV01000029">
    <property type="protein sequence ID" value="KKQ93024.1"/>
    <property type="molecule type" value="Genomic_DNA"/>
</dbReference>
<evidence type="ECO:0000256" key="4">
    <source>
        <dbReference type="ARBA" id="ARBA00022980"/>
    </source>
</evidence>
<evidence type="ECO:0000256" key="6">
    <source>
        <dbReference type="ARBA" id="ARBA00035136"/>
    </source>
</evidence>
<dbReference type="PANTHER" id="PTHR33398">
    <property type="entry name" value="30S RIBOSOMAL PROTEIN S20"/>
    <property type="match status" value="1"/>
</dbReference>
<sequence length="112" mass="12360">MPIKKSAIKKARQDEIRKQRNRKIKLNFRSKVKAVKEAAGSVDIKSLPTLVAEAFSSLDKAAKKGVIHKNTASRKKSRLSKLVVKSSQPEAKKEVKAKTAKAKPKAKKKAAK</sequence>
<comment type="function">
    <text evidence="7">Binds directly to 16S ribosomal RNA.</text>
</comment>
<feature type="region of interest" description="Disordered" evidence="8">
    <location>
        <begin position="1"/>
        <end position="20"/>
    </location>
</feature>
<dbReference type="SUPFAM" id="SSF46992">
    <property type="entry name" value="Ribosomal protein S20"/>
    <property type="match status" value="1"/>
</dbReference>
<keyword evidence="3 7" id="KW-0694">RNA-binding</keyword>
<dbReference type="Gene3D" id="1.20.58.110">
    <property type="entry name" value="Ribosomal protein S20"/>
    <property type="match status" value="1"/>
</dbReference>
<gene>
    <name evidence="7" type="primary">rpsT</name>
    <name evidence="9" type="ORF">UT18_C0029G0001</name>
</gene>
<dbReference type="GO" id="GO:0006412">
    <property type="term" value="P:translation"/>
    <property type="evidence" value="ECO:0007669"/>
    <property type="project" value="UniProtKB-UniRule"/>
</dbReference>
<dbReference type="GO" id="GO:0015935">
    <property type="term" value="C:small ribosomal subunit"/>
    <property type="evidence" value="ECO:0007669"/>
    <property type="project" value="TreeGrafter"/>
</dbReference>
<dbReference type="HAMAP" id="MF_00500">
    <property type="entry name" value="Ribosomal_bS20"/>
    <property type="match status" value="1"/>
</dbReference>
<dbReference type="GO" id="GO:0070181">
    <property type="term" value="F:small ribosomal subunit rRNA binding"/>
    <property type="evidence" value="ECO:0007669"/>
    <property type="project" value="TreeGrafter"/>
</dbReference>
<dbReference type="NCBIfam" id="TIGR00029">
    <property type="entry name" value="S20"/>
    <property type="match status" value="1"/>
</dbReference>